<reference evidence="3" key="1">
    <citation type="journal article" date="2022" name="bioRxiv">
        <title>Genomics of Preaxostyla Flagellates Illuminates Evolutionary Transitions and the Path Towards Mitochondrial Loss.</title>
        <authorList>
            <person name="Novak L.V.F."/>
            <person name="Treitli S.C."/>
            <person name="Pyrih J."/>
            <person name="Halakuc P."/>
            <person name="Pipaliya S.V."/>
            <person name="Vacek V."/>
            <person name="Brzon O."/>
            <person name="Soukal P."/>
            <person name="Eme L."/>
            <person name="Dacks J.B."/>
            <person name="Karnkowska A."/>
            <person name="Elias M."/>
            <person name="Hampl V."/>
        </authorList>
    </citation>
    <scope>NUCLEOTIDE SEQUENCE</scope>
    <source>
        <strain evidence="3">RCP-MX</strain>
    </source>
</reference>
<organism evidence="3 4">
    <name type="scientific">Paratrimastix pyriformis</name>
    <dbReference type="NCBI Taxonomy" id="342808"/>
    <lineage>
        <taxon>Eukaryota</taxon>
        <taxon>Metamonada</taxon>
        <taxon>Preaxostyla</taxon>
        <taxon>Paratrimastigidae</taxon>
        <taxon>Paratrimastix</taxon>
    </lineage>
</organism>
<feature type="region of interest" description="Disordered" evidence="1">
    <location>
        <begin position="364"/>
        <end position="386"/>
    </location>
</feature>
<evidence type="ECO:0000313" key="4">
    <source>
        <dbReference type="Proteomes" id="UP001141327"/>
    </source>
</evidence>
<sequence length="386" mass="42640">MAGRKFEKYEKITESASDWTIKKSKLNGVQWVVTEKVHGANMCLHCSPAGVAFCKRTGFLEPGDPFFGYRSFLPAKCEAKALHLYQALLAEQPTITTVWIFGELFGGGYPHPDVPQSAIPVQLVQSGIYYSPELEFYSYDIGIQTVEHPQREYLPYTKCIDLFRANGFLYAEPLLIGTYDQALAFPVGFDSHVPARLGLPTLPPGTNKAEGIVIKPVTALWMEDAKGERRRVILKKKIPQFAEKQYDDNGYVPPAVTPPAGKDAAALRGEIQALQYELGARVTRQRLINVLSKEGHIADIFARGEALRLLNLFCDDARADLLEDPAMAAMWGRVGPEGQAACEAGLREQTKAAMDAYYAPLLKGRRKPAQAQAQAQQEQPPEPGDA</sequence>
<dbReference type="Gene3D" id="3.30.470.30">
    <property type="entry name" value="DNA ligase/mRNA capping enzyme"/>
    <property type="match status" value="1"/>
</dbReference>
<dbReference type="GO" id="GO:0016874">
    <property type="term" value="F:ligase activity"/>
    <property type="evidence" value="ECO:0007669"/>
    <property type="project" value="UniProtKB-KW"/>
</dbReference>
<dbReference type="Gene3D" id="3.30.1490.70">
    <property type="match status" value="1"/>
</dbReference>
<keyword evidence="4" id="KW-1185">Reference proteome</keyword>
<feature type="domain" description="RNA ligase" evidence="2">
    <location>
        <begin position="30"/>
        <end position="235"/>
    </location>
</feature>
<accession>A0ABQ8UKN3</accession>
<dbReference type="SUPFAM" id="SSF56091">
    <property type="entry name" value="DNA ligase/mRNA capping enzyme, catalytic domain"/>
    <property type="match status" value="1"/>
</dbReference>
<evidence type="ECO:0000256" key="1">
    <source>
        <dbReference type="SAM" id="MobiDB-lite"/>
    </source>
</evidence>
<gene>
    <name evidence="3" type="ORF">PAPYR_4168</name>
</gene>
<dbReference type="Proteomes" id="UP001141327">
    <property type="component" value="Unassembled WGS sequence"/>
</dbReference>
<dbReference type="InterPro" id="IPR021122">
    <property type="entry name" value="RNA_ligase_dom_REL/Rnl2"/>
</dbReference>
<dbReference type="EMBL" id="JAPMOS010000017">
    <property type="protein sequence ID" value="KAJ4459774.1"/>
    <property type="molecule type" value="Genomic_DNA"/>
</dbReference>
<comment type="caution">
    <text evidence="3">The sequence shown here is derived from an EMBL/GenBank/DDBJ whole genome shotgun (WGS) entry which is preliminary data.</text>
</comment>
<proteinExistence type="predicted"/>
<dbReference type="Pfam" id="PF09414">
    <property type="entry name" value="RNA_ligase"/>
    <property type="match status" value="1"/>
</dbReference>
<evidence type="ECO:0000259" key="2">
    <source>
        <dbReference type="Pfam" id="PF09414"/>
    </source>
</evidence>
<feature type="compositionally biased region" description="Low complexity" evidence="1">
    <location>
        <begin position="369"/>
        <end position="379"/>
    </location>
</feature>
<evidence type="ECO:0000313" key="3">
    <source>
        <dbReference type="EMBL" id="KAJ4459774.1"/>
    </source>
</evidence>
<name>A0ABQ8UKN3_9EUKA</name>
<protein>
    <submittedName>
        <fullName evidence="3">RNA ligase</fullName>
    </submittedName>
</protein>
<keyword evidence="3" id="KW-0436">Ligase</keyword>